<gene>
    <name evidence="1" type="ORF">ACFQNG_13270</name>
</gene>
<name>A0ABW2RLZ5_9BACL</name>
<proteinExistence type="predicted"/>
<sequence length="77" mass="8705">MSMSAKVKRDPRFRRVQMPKNATVRALITTFKNFIDQFDVEDYDRPVDVPGIEELRAVFRDEEAGNGAGSLQGDETA</sequence>
<reference evidence="2" key="1">
    <citation type="journal article" date="2019" name="Int. J. Syst. Evol. Microbiol.">
        <title>The Global Catalogue of Microorganisms (GCM) 10K type strain sequencing project: providing services to taxonomists for standard genome sequencing and annotation.</title>
        <authorList>
            <consortium name="The Broad Institute Genomics Platform"/>
            <consortium name="The Broad Institute Genome Sequencing Center for Infectious Disease"/>
            <person name="Wu L."/>
            <person name="Ma J."/>
        </authorList>
    </citation>
    <scope>NUCLEOTIDE SEQUENCE [LARGE SCALE GENOMIC DNA]</scope>
    <source>
        <strain evidence="2">CGMCC 1.12942</strain>
    </source>
</reference>
<evidence type="ECO:0000313" key="2">
    <source>
        <dbReference type="Proteomes" id="UP001596500"/>
    </source>
</evidence>
<protein>
    <submittedName>
        <fullName evidence="1">Uncharacterized protein</fullName>
    </submittedName>
</protein>
<accession>A0ABW2RLZ5</accession>
<dbReference type="Proteomes" id="UP001596500">
    <property type="component" value="Unassembled WGS sequence"/>
</dbReference>
<dbReference type="EMBL" id="JBHTBW010000045">
    <property type="protein sequence ID" value="MFC7442063.1"/>
    <property type="molecule type" value="Genomic_DNA"/>
</dbReference>
<keyword evidence="2" id="KW-1185">Reference proteome</keyword>
<comment type="caution">
    <text evidence="1">The sequence shown here is derived from an EMBL/GenBank/DDBJ whole genome shotgun (WGS) entry which is preliminary data.</text>
</comment>
<organism evidence="1 2">
    <name type="scientific">Laceyella putida</name>
    <dbReference type="NCBI Taxonomy" id="110101"/>
    <lineage>
        <taxon>Bacteria</taxon>
        <taxon>Bacillati</taxon>
        <taxon>Bacillota</taxon>
        <taxon>Bacilli</taxon>
        <taxon>Bacillales</taxon>
        <taxon>Thermoactinomycetaceae</taxon>
        <taxon>Laceyella</taxon>
    </lineage>
</organism>
<evidence type="ECO:0000313" key="1">
    <source>
        <dbReference type="EMBL" id="MFC7442063.1"/>
    </source>
</evidence>
<dbReference type="RefSeq" id="WP_379865694.1">
    <property type="nucleotide sequence ID" value="NZ_JBHTBW010000045.1"/>
</dbReference>